<dbReference type="GO" id="GO:0005737">
    <property type="term" value="C:cytoplasm"/>
    <property type="evidence" value="ECO:0007669"/>
    <property type="project" value="UniProtKB-SubCell"/>
</dbReference>
<keyword evidence="8 11" id="KW-0274">FAD</keyword>
<dbReference type="KEGG" id="eat:EAT1b_2465"/>
<dbReference type="Gene3D" id="3.90.660.20">
    <property type="entry name" value="Protoporphyrinogen oxidase, mitochondrial, domain 2"/>
    <property type="match status" value="1"/>
</dbReference>
<evidence type="ECO:0000256" key="4">
    <source>
        <dbReference type="ARBA" id="ARBA00008310"/>
    </source>
</evidence>
<dbReference type="SUPFAM" id="SSF51905">
    <property type="entry name" value="FAD/NAD(P)-binding domain"/>
    <property type="match status" value="1"/>
</dbReference>
<dbReference type="UniPathway" id="UPA00252"/>
<dbReference type="EMBL" id="CP001615">
    <property type="protein sequence ID" value="ACQ71386.1"/>
    <property type="molecule type" value="Genomic_DNA"/>
</dbReference>
<keyword evidence="11" id="KW-0963">Cytoplasm</keyword>
<reference evidence="13 14" key="1">
    <citation type="journal article" date="2011" name="J. Bacteriol.">
        <title>Complete genome sequence of the Thermophilic Bacterium Exiguobacterium sp. AT1b.</title>
        <authorList>
            <person name="Vishnivetskaya T.A."/>
            <person name="Lucas S."/>
            <person name="Copeland A."/>
            <person name="Lapidus A."/>
            <person name="Glavina Del Rio T."/>
            <person name="Dalin E."/>
            <person name="Tice H."/>
            <person name="Bruce D.C."/>
            <person name="Goodwin L.A."/>
            <person name="Pitluck S."/>
            <person name="Saunders E."/>
            <person name="Brettin T."/>
            <person name="Detter C."/>
            <person name="Han C."/>
            <person name="Larimer F."/>
            <person name="Land M.L."/>
            <person name="Hauser L.J."/>
            <person name="Kyrpides N.C."/>
            <person name="Ovchinnikova G."/>
            <person name="Kathariou S."/>
            <person name="Ramaley R.F."/>
            <person name="Rodrigues D.F."/>
            <person name="Hendrix C."/>
            <person name="Richardson P."/>
            <person name="Tiedje J.M."/>
        </authorList>
    </citation>
    <scope>NUCLEOTIDE SEQUENCE [LARGE SCALE GENOMIC DNA]</scope>
    <source>
        <strain evidence="14">ATCC BAA-1283 / AT1b</strain>
    </source>
</reference>
<dbReference type="InterPro" id="IPR036188">
    <property type="entry name" value="FAD/NAD-bd_sf"/>
</dbReference>
<dbReference type="GO" id="GO:0004729">
    <property type="term" value="F:oxygen-dependent protoporphyrinogen oxidase activity"/>
    <property type="evidence" value="ECO:0007669"/>
    <property type="project" value="UniProtKB-UniRule"/>
</dbReference>
<keyword evidence="7 11" id="KW-0285">Flavoprotein</keyword>
<evidence type="ECO:0000256" key="6">
    <source>
        <dbReference type="ARBA" id="ARBA00019046"/>
    </source>
</evidence>
<evidence type="ECO:0000313" key="14">
    <source>
        <dbReference type="Proteomes" id="UP000000716"/>
    </source>
</evidence>
<evidence type="ECO:0000256" key="11">
    <source>
        <dbReference type="RuleBase" id="RU364052"/>
    </source>
</evidence>
<dbReference type="SUPFAM" id="SSF54373">
    <property type="entry name" value="FAD-linked reductases, C-terminal domain"/>
    <property type="match status" value="1"/>
</dbReference>
<dbReference type="GO" id="GO:0006783">
    <property type="term" value="P:heme biosynthetic process"/>
    <property type="evidence" value="ECO:0007669"/>
    <property type="project" value="UniProtKB-UniRule"/>
</dbReference>
<comment type="pathway">
    <text evidence="3 11">Porphyrin-containing compound metabolism; protoheme biosynthesis.</text>
</comment>
<dbReference type="InterPro" id="IPR004572">
    <property type="entry name" value="Protoporphyrinogen_oxidase"/>
</dbReference>
<name>C4L3P1_EXISA</name>
<organism evidence="13 14">
    <name type="scientific">Exiguobacterium sp. (strain ATCC BAA-1283 / AT1b)</name>
    <dbReference type="NCBI Taxonomy" id="360911"/>
    <lineage>
        <taxon>Bacteria</taxon>
        <taxon>Bacillati</taxon>
        <taxon>Bacillota</taxon>
        <taxon>Bacilli</taxon>
        <taxon>Bacillales</taxon>
        <taxon>Bacillales Family XII. Incertae Sedis</taxon>
        <taxon>Exiguobacterium</taxon>
    </lineage>
</organism>
<accession>C4L3P1</accession>
<comment type="function">
    <text evidence="11">Involved in coproporphyrin-dependent heme b biosynthesis. Catalyzes the oxidation of coproporphyrinogen III to coproporphyrin III.</text>
</comment>
<feature type="domain" description="Amine oxidase" evidence="12">
    <location>
        <begin position="14"/>
        <end position="452"/>
    </location>
</feature>
<evidence type="ECO:0000256" key="5">
    <source>
        <dbReference type="ARBA" id="ARBA00012402"/>
    </source>
</evidence>
<dbReference type="Gene3D" id="3.50.50.60">
    <property type="entry name" value="FAD/NAD(P)-binding domain"/>
    <property type="match status" value="1"/>
</dbReference>
<comment type="cofactor">
    <cofactor evidence="2 11">
        <name>FAD</name>
        <dbReference type="ChEBI" id="CHEBI:57692"/>
    </cofactor>
</comment>
<evidence type="ECO:0000256" key="1">
    <source>
        <dbReference type="ARBA" id="ARBA00001755"/>
    </source>
</evidence>
<keyword evidence="10 11" id="KW-0350">Heme biosynthesis</keyword>
<dbReference type="Pfam" id="PF01593">
    <property type="entry name" value="Amino_oxidase"/>
    <property type="match status" value="1"/>
</dbReference>
<evidence type="ECO:0000256" key="7">
    <source>
        <dbReference type="ARBA" id="ARBA00022630"/>
    </source>
</evidence>
<keyword evidence="14" id="KW-1185">Reference proteome</keyword>
<comment type="subcellular location">
    <subcellularLocation>
        <location evidence="11">Cytoplasm</location>
    </subcellularLocation>
</comment>
<dbReference type="eggNOG" id="COG1232">
    <property type="taxonomic scope" value="Bacteria"/>
</dbReference>
<dbReference type="Proteomes" id="UP000000716">
    <property type="component" value="Chromosome"/>
</dbReference>
<dbReference type="PANTHER" id="PTHR42923">
    <property type="entry name" value="PROTOPORPHYRINOGEN OXIDASE"/>
    <property type="match status" value="1"/>
</dbReference>
<evidence type="ECO:0000259" key="12">
    <source>
        <dbReference type="Pfam" id="PF01593"/>
    </source>
</evidence>
<proteinExistence type="inferred from homology"/>
<evidence type="ECO:0000256" key="8">
    <source>
        <dbReference type="ARBA" id="ARBA00022827"/>
    </source>
</evidence>
<sequence length="464" mass="51851">MCIMRKFTIVGGGITGLTAAFYAERYLPEDVTITLLEATDRLGGKIDTYETGEFAVERGPDSYVFRKTAMTELIEDVGLGDELVRNGVGQAYVLHHDGLHPIPKQTVMGIPLDVNAFRETTLLSEEEHEDLKQMLLSPPDVKVPDSDVSLGLYLRERVGDPIVDRLIEPLLSGIYAGDIDQMSAMSTFPQFIEGEKKYGNLYEGMRHLRPEQRVAEVGAKKVGQFASLKRGLKSLTDRLAERLERTEIVLNCSVEQVSEREDGYRLFTNRGDIDTDHLVLTVPPRLIRQFLPKVDSDFLADMKPHATATCSLVFKEEDIELPFVGTGFVTSQEADVTITACTFIDQKWPHAVPEGYHVLRVFLGRPGADDIVEASDEEIIETALHDLRGLMRIHREPVQTVVSRLRDGLPPYAVFHADRVKALRAEMSRVYPGVILAGIAYDGIGMPDCVKSIREQVKALREKN</sequence>
<protein>
    <recommendedName>
        <fullName evidence="6 11">Coproporphyrinogen III oxidase</fullName>
        <ecNumber evidence="5 11">1.3.3.15</ecNumber>
    </recommendedName>
</protein>
<dbReference type="HOGENOM" id="CLU_009629_3_0_9"/>
<dbReference type="EC" id="1.3.3.15" evidence="5 11"/>
<evidence type="ECO:0000256" key="3">
    <source>
        <dbReference type="ARBA" id="ARBA00004744"/>
    </source>
</evidence>
<evidence type="ECO:0000256" key="2">
    <source>
        <dbReference type="ARBA" id="ARBA00001974"/>
    </source>
</evidence>
<evidence type="ECO:0000256" key="10">
    <source>
        <dbReference type="ARBA" id="ARBA00023133"/>
    </source>
</evidence>
<dbReference type="Gene3D" id="1.10.3110.10">
    <property type="entry name" value="protoporphyrinogen ix oxidase, domain 3"/>
    <property type="match status" value="1"/>
</dbReference>
<evidence type="ECO:0000256" key="9">
    <source>
        <dbReference type="ARBA" id="ARBA00023002"/>
    </source>
</evidence>
<dbReference type="NCBIfam" id="TIGR00562">
    <property type="entry name" value="proto_IX_ox"/>
    <property type="match status" value="1"/>
</dbReference>
<comment type="catalytic activity">
    <reaction evidence="1">
        <text>coproporphyrinogen III + 3 O2 = coproporphyrin III + 3 H2O2</text>
        <dbReference type="Rhea" id="RHEA:43436"/>
        <dbReference type="ChEBI" id="CHEBI:15379"/>
        <dbReference type="ChEBI" id="CHEBI:16240"/>
        <dbReference type="ChEBI" id="CHEBI:57309"/>
        <dbReference type="ChEBI" id="CHEBI:131725"/>
        <dbReference type="EC" id="1.3.3.15"/>
    </reaction>
    <physiologicalReaction direction="left-to-right" evidence="1">
        <dbReference type="Rhea" id="RHEA:43437"/>
    </physiologicalReaction>
</comment>
<keyword evidence="9 11" id="KW-0560">Oxidoreductase</keyword>
<gene>
    <name evidence="13" type="ordered locus">EAT1b_2465</name>
</gene>
<dbReference type="PANTHER" id="PTHR42923:SF3">
    <property type="entry name" value="PROTOPORPHYRINOGEN OXIDASE"/>
    <property type="match status" value="1"/>
</dbReference>
<dbReference type="InterPro" id="IPR050464">
    <property type="entry name" value="Zeta_carotene_desat/Oxidored"/>
</dbReference>
<dbReference type="InterPro" id="IPR002937">
    <property type="entry name" value="Amino_oxidase"/>
</dbReference>
<dbReference type="STRING" id="360911.EAT1b_2465"/>
<comment type="similarity">
    <text evidence="4 11">Belongs to the protoporphyrinogen/coproporphyrinogen oxidase family. Coproporphyrinogen III oxidase subfamily.</text>
</comment>
<evidence type="ECO:0000313" key="13">
    <source>
        <dbReference type="EMBL" id="ACQ71386.1"/>
    </source>
</evidence>
<dbReference type="AlphaFoldDB" id="C4L3P1"/>